<evidence type="ECO:0000256" key="1">
    <source>
        <dbReference type="SAM" id="Phobius"/>
    </source>
</evidence>
<keyword evidence="1" id="KW-0472">Membrane</keyword>
<organism evidence="2">
    <name type="scientific">Siphoviridae sp. ctOSJ35</name>
    <dbReference type="NCBI Taxonomy" id="2825479"/>
    <lineage>
        <taxon>Viruses</taxon>
        <taxon>Duplodnaviria</taxon>
        <taxon>Heunggongvirae</taxon>
        <taxon>Uroviricota</taxon>
        <taxon>Caudoviricetes</taxon>
    </lineage>
</organism>
<name>A0A8S5PJ44_9CAUD</name>
<reference evidence="2" key="1">
    <citation type="journal article" date="2021" name="Proc. Natl. Acad. Sci. U.S.A.">
        <title>A Catalog of Tens of Thousands of Viruses from Human Metagenomes Reveals Hidden Associations with Chronic Diseases.</title>
        <authorList>
            <person name="Tisza M.J."/>
            <person name="Buck C.B."/>
        </authorList>
    </citation>
    <scope>NUCLEOTIDE SEQUENCE</scope>
    <source>
        <strain evidence="2">CtOSJ35</strain>
    </source>
</reference>
<accession>A0A8S5PJ44</accession>
<sequence length="41" mass="4463">MCNILSVATANNLRNSLHGRVTAFLIPHLLVVAHLMLQPLA</sequence>
<keyword evidence="1" id="KW-1133">Transmembrane helix</keyword>
<keyword evidence="1" id="KW-0812">Transmembrane</keyword>
<dbReference type="EMBL" id="BK015447">
    <property type="protein sequence ID" value="DAE07223.1"/>
    <property type="molecule type" value="Genomic_DNA"/>
</dbReference>
<proteinExistence type="predicted"/>
<protein>
    <submittedName>
        <fullName evidence="2">Uncharacterized protein</fullName>
    </submittedName>
</protein>
<evidence type="ECO:0000313" key="2">
    <source>
        <dbReference type="EMBL" id="DAE07223.1"/>
    </source>
</evidence>
<feature type="transmembrane region" description="Helical" evidence="1">
    <location>
        <begin position="21"/>
        <end position="40"/>
    </location>
</feature>